<organism evidence="2 3">
    <name type="scientific">Halospina denitrificans</name>
    <dbReference type="NCBI Taxonomy" id="332522"/>
    <lineage>
        <taxon>Bacteria</taxon>
        <taxon>Pseudomonadati</taxon>
        <taxon>Pseudomonadota</taxon>
        <taxon>Gammaproteobacteria</taxon>
        <taxon>Halospina</taxon>
    </lineage>
</organism>
<protein>
    <recommendedName>
        <fullName evidence="1">Putative zinc-finger domain-containing protein</fullName>
    </recommendedName>
</protein>
<name>A0A4R7K017_9GAMM</name>
<dbReference type="Pfam" id="PF13490">
    <property type="entry name" value="zf-HC2"/>
    <property type="match status" value="1"/>
</dbReference>
<sequence>MLKCRDITLVASDYVDGRLRWRKRLAVIVHLIMCPLCRRFMANFRLVVRVIRGHNPPPPEPGQLESFQGAIDQALRNQFPNDTHND</sequence>
<proteinExistence type="predicted"/>
<dbReference type="AlphaFoldDB" id="A0A4R7K017"/>
<comment type="caution">
    <text evidence="2">The sequence shown here is derived from an EMBL/GenBank/DDBJ whole genome shotgun (WGS) entry which is preliminary data.</text>
</comment>
<dbReference type="RefSeq" id="WP_133734567.1">
    <property type="nucleotide sequence ID" value="NZ_SOAX01000001.1"/>
</dbReference>
<evidence type="ECO:0000313" key="3">
    <source>
        <dbReference type="Proteomes" id="UP000295830"/>
    </source>
</evidence>
<dbReference type="InterPro" id="IPR041916">
    <property type="entry name" value="Anti_sigma_zinc_sf"/>
</dbReference>
<accession>A0A4R7K017</accession>
<gene>
    <name evidence="2" type="ORF">DES49_0251</name>
</gene>
<evidence type="ECO:0000259" key="1">
    <source>
        <dbReference type="Pfam" id="PF13490"/>
    </source>
</evidence>
<feature type="domain" description="Putative zinc-finger" evidence="1">
    <location>
        <begin position="4"/>
        <end position="38"/>
    </location>
</feature>
<evidence type="ECO:0000313" key="2">
    <source>
        <dbReference type="EMBL" id="TDT44151.1"/>
    </source>
</evidence>
<dbReference type="OrthoDB" id="8374021at2"/>
<keyword evidence="3" id="KW-1185">Reference proteome</keyword>
<reference evidence="2 3" key="1">
    <citation type="submission" date="2019-03" db="EMBL/GenBank/DDBJ databases">
        <title>Genomic Encyclopedia of Type Strains, Phase IV (KMG-IV): sequencing the most valuable type-strain genomes for metagenomic binning, comparative biology and taxonomic classification.</title>
        <authorList>
            <person name="Goeker M."/>
        </authorList>
    </citation>
    <scope>NUCLEOTIDE SEQUENCE [LARGE SCALE GENOMIC DNA]</scope>
    <source>
        <strain evidence="2 3">DSM 15505</strain>
    </source>
</reference>
<dbReference type="Proteomes" id="UP000295830">
    <property type="component" value="Unassembled WGS sequence"/>
</dbReference>
<dbReference type="InterPro" id="IPR027383">
    <property type="entry name" value="Znf_put"/>
</dbReference>
<dbReference type="EMBL" id="SOAX01000001">
    <property type="protein sequence ID" value="TDT44151.1"/>
    <property type="molecule type" value="Genomic_DNA"/>
</dbReference>
<dbReference type="Gene3D" id="1.10.10.1320">
    <property type="entry name" value="Anti-sigma factor, zinc-finger domain"/>
    <property type="match status" value="1"/>
</dbReference>